<feature type="domain" description="Peptidase S1" evidence="10">
    <location>
        <begin position="39"/>
        <end position="259"/>
    </location>
</feature>
<comment type="similarity">
    <text evidence="7">Belongs to the peptidase S1 family. CLIP subfamily.</text>
</comment>
<evidence type="ECO:0000256" key="5">
    <source>
        <dbReference type="ARBA" id="ARBA00022825"/>
    </source>
</evidence>
<evidence type="ECO:0000256" key="6">
    <source>
        <dbReference type="ARBA" id="ARBA00023157"/>
    </source>
</evidence>
<dbReference type="AlphaFoldDB" id="A0A3R7M027"/>
<comment type="caution">
    <text evidence="11">The sequence shown here is derived from an EMBL/GenBank/DDBJ whole genome shotgun (WGS) entry which is preliminary data.</text>
</comment>
<dbReference type="PROSITE" id="PS00134">
    <property type="entry name" value="TRYPSIN_HIS"/>
    <property type="match status" value="1"/>
</dbReference>
<dbReference type="InterPro" id="IPR050127">
    <property type="entry name" value="Serine_Proteases_S1"/>
</dbReference>
<keyword evidence="3 8" id="KW-0645">Protease</keyword>
<feature type="chain" id="PRO_5018579043" evidence="9">
    <location>
        <begin position="26"/>
        <end position="262"/>
    </location>
</feature>
<dbReference type="PROSITE" id="PS50240">
    <property type="entry name" value="TRYPSIN_DOM"/>
    <property type="match status" value="1"/>
</dbReference>
<dbReference type="Pfam" id="PF00089">
    <property type="entry name" value="Trypsin"/>
    <property type="match status" value="1"/>
</dbReference>
<dbReference type="SUPFAM" id="SSF50494">
    <property type="entry name" value="Trypsin-like serine proteases"/>
    <property type="match status" value="1"/>
</dbReference>
<dbReference type="GO" id="GO:0005615">
    <property type="term" value="C:extracellular space"/>
    <property type="evidence" value="ECO:0007669"/>
    <property type="project" value="TreeGrafter"/>
</dbReference>
<evidence type="ECO:0000256" key="3">
    <source>
        <dbReference type="ARBA" id="ARBA00022670"/>
    </source>
</evidence>
<dbReference type="Proteomes" id="UP000283509">
    <property type="component" value="Unassembled WGS sequence"/>
</dbReference>
<evidence type="ECO:0000313" key="12">
    <source>
        <dbReference type="Proteomes" id="UP000283509"/>
    </source>
</evidence>
<dbReference type="PANTHER" id="PTHR24264:SF65">
    <property type="entry name" value="SRCR DOMAIN-CONTAINING PROTEIN"/>
    <property type="match status" value="1"/>
</dbReference>
<keyword evidence="6" id="KW-1015">Disulfide bond</keyword>
<evidence type="ECO:0000256" key="2">
    <source>
        <dbReference type="ARBA" id="ARBA00022525"/>
    </source>
</evidence>
<keyword evidence="12" id="KW-1185">Reference proteome</keyword>
<comment type="subcellular location">
    <subcellularLocation>
        <location evidence="1">Secreted</location>
    </subcellularLocation>
</comment>
<dbReference type="FunFam" id="2.40.10.10:FF:000002">
    <property type="entry name" value="Transmembrane protease serine"/>
    <property type="match status" value="1"/>
</dbReference>
<evidence type="ECO:0000256" key="7">
    <source>
        <dbReference type="ARBA" id="ARBA00024195"/>
    </source>
</evidence>
<keyword evidence="2" id="KW-0964">Secreted</keyword>
<protein>
    <submittedName>
        <fullName evidence="11">Trypsin</fullName>
    </submittedName>
</protein>
<dbReference type="InterPro" id="IPR001254">
    <property type="entry name" value="Trypsin_dom"/>
</dbReference>
<evidence type="ECO:0000256" key="1">
    <source>
        <dbReference type="ARBA" id="ARBA00004613"/>
    </source>
</evidence>
<dbReference type="InterPro" id="IPR001314">
    <property type="entry name" value="Peptidase_S1A"/>
</dbReference>
<keyword evidence="9" id="KW-0732">Signal</keyword>
<dbReference type="InterPro" id="IPR043504">
    <property type="entry name" value="Peptidase_S1_PA_chymotrypsin"/>
</dbReference>
<name>A0A3R7M027_PENVA</name>
<dbReference type="SMART" id="SM00020">
    <property type="entry name" value="Tryp_SPc"/>
    <property type="match status" value="1"/>
</dbReference>
<reference evidence="11 12" key="2">
    <citation type="submission" date="2019-01" db="EMBL/GenBank/DDBJ databases">
        <title>The decoding of complex shrimp genome reveals the adaptation for benthos swimmer, frequently molting mechanism and breeding impact on genome.</title>
        <authorList>
            <person name="Sun Y."/>
            <person name="Gao Y."/>
            <person name="Yu Y."/>
        </authorList>
    </citation>
    <scope>NUCLEOTIDE SEQUENCE [LARGE SCALE GENOMIC DNA]</scope>
    <source>
        <tissue evidence="11">Muscle</tissue>
    </source>
</reference>
<dbReference type="GO" id="GO:0006508">
    <property type="term" value="P:proteolysis"/>
    <property type="evidence" value="ECO:0007669"/>
    <property type="project" value="UniProtKB-KW"/>
</dbReference>
<proteinExistence type="inferred from homology"/>
<keyword evidence="4 8" id="KW-0378">Hydrolase</keyword>
<evidence type="ECO:0000256" key="9">
    <source>
        <dbReference type="SAM" id="SignalP"/>
    </source>
</evidence>
<dbReference type="InterPro" id="IPR009003">
    <property type="entry name" value="Peptidase_S1_PA"/>
</dbReference>
<accession>A0A3R7M027</accession>
<feature type="signal peptide" evidence="9">
    <location>
        <begin position="1"/>
        <end position="25"/>
    </location>
</feature>
<dbReference type="EMBL" id="QCYY01003402">
    <property type="protein sequence ID" value="ROT63654.1"/>
    <property type="molecule type" value="Genomic_DNA"/>
</dbReference>
<keyword evidence="5 8" id="KW-0720">Serine protease</keyword>
<dbReference type="PRINTS" id="PR00722">
    <property type="entry name" value="CHYMOTRYPSIN"/>
</dbReference>
<dbReference type="CDD" id="cd00190">
    <property type="entry name" value="Tryp_SPc"/>
    <property type="match status" value="1"/>
</dbReference>
<dbReference type="PANTHER" id="PTHR24264">
    <property type="entry name" value="TRYPSIN-RELATED"/>
    <property type="match status" value="1"/>
</dbReference>
<dbReference type="InterPro" id="IPR033116">
    <property type="entry name" value="TRYPSIN_SER"/>
</dbReference>
<dbReference type="InterPro" id="IPR018114">
    <property type="entry name" value="TRYPSIN_HIS"/>
</dbReference>
<dbReference type="FunFam" id="2.40.10.10:FF:000068">
    <property type="entry name" value="transmembrane protease serine 2"/>
    <property type="match status" value="1"/>
</dbReference>
<dbReference type="OrthoDB" id="10059102at2759"/>
<dbReference type="PROSITE" id="PS00135">
    <property type="entry name" value="TRYPSIN_SER"/>
    <property type="match status" value="1"/>
</dbReference>
<evidence type="ECO:0000259" key="10">
    <source>
        <dbReference type="PROSITE" id="PS50240"/>
    </source>
</evidence>
<evidence type="ECO:0000256" key="8">
    <source>
        <dbReference type="RuleBase" id="RU363034"/>
    </source>
</evidence>
<sequence>MAESASSRVHFWLLVGLSFLLGAVSHTTATGDDLLDSKIVALYMNVSGEVKFHCGGAIISPHHVLTAAHCVTGWHSDRFTVVAGAHDLSLPETTQVSIGVAEVTVSELFYWEPDSAIPVNDIALLRLASPLSFGEGVDAVHMPDQDQDPAVAEHCVVSGWGALEEGGPVTSVLHAVDVPVIDQLYCENSYPYLIAPTMMCAGYPTGHHDACAGDSGGPMVCGELLQGIVSWGSGCAEPLKFGVYTRVAFFRDWVEKHNYIPV</sequence>
<organism evidence="11 12">
    <name type="scientific">Penaeus vannamei</name>
    <name type="common">Whiteleg shrimp</name>
    <name type="synonym">Litopenaeus vannamei</name>
    <dbReference type="NCBI Taxonomy" id="6689"/>
    <lineage>
        <taxon>Eukaryota</taxon>
        <taxon>Metazoa</taxon>
        <taxon>Ecdysozoa</taxon>
        <taxon>Arthropoda</taxon>
        <taxon>Crustacea</taxon>
        <taxon>Multicrustacea</taxon>
        <taxon>Malacostraca</taxon>
        <taxon>Eumalacostraca</taxon>
        <taxon>Eucarida</taxon>
        <taxon>Decapoda</taxon>
        <taxon>Dendrobranchiata</taxon>
        <taxon>Penaeoidea</taxon>
        <taxon>Penaeidae</taxon>
        <taxon>Penaeus</taxon>
    </lineage>
</organism>
<reference evidence="11 12" key="1">
    <citation type="submission" date="2018-04" db="EMBL/GenBank/DDBJ databases">
        <authorList>
            <person name="Zhang X."/>
            <person name="Yuan J."/>
            <person name="Li F."/>
            <person name="Xiang J."/>
        </authorList>
    </citation>
    <scope>NUCLEOTIDE SEQUENCE [LARGE SCALE GENOMIC DNA]</scope>
    <source>
        <tissue evidence="11">Muscle</tissue>
    </source>
</reference>
<dbReference type="STRING" id="6689.A0A3R7M027"/>
<dbReference type="GO" id="GO:0004252">
    <property type="term" value="F:serine-type endopeptidase activity"/>
    <property type="evidence" value="ECO:0007669"/>
    <property type="project" value="InterPro"/>
</dbReference>
<dbReference type="Gene3D" id="2.40.10.10">
    <property type="entry name" value="Trypsin-like serine proteases"/>
    <property type="match status" value="1"/>
</dbReference>
<evidence type="ECO:0000313" key="11">
    <source>
        <dbReference type="EMBL" id="ROT63654.1"/>
    </source>
</evidence>
<gene>
    <name evidence="11" type="ORF">C7M84_018458</name>
</gene>
<evidence type="ECO:0000256" key="4">
    <source>
        <dbReference type="ARBA" id="ARBA00022801"/>
    </source>
</evidence>